<reference evidence="1 2" key="1">
    <citation type="journal article" date="2014" name="Nat. Genet.">
        <title>Genome sequence of the hot pepper provides insights into the evolution of pungency in Capsicum species.</title>
        <authorList>
            <person name="Kim S."/>
            <person name="Park M."/>
            <person name="Yeom S.I."/>
            <person name="Kim Y.M."/>
            <person name="Lee J.M."/>
            <person name="Lee H.A."/>
            <person name="Seo E."/>
            <person name="Choi J."/>
            <person name="Cheong K."/>
            <person name="Kim K.T."/>
            <person name="Jung K."/>
            <person name="Lee G.W."/>
            <person name="Oh S.K."/>
            <person name="Bae C."/>
            <person name="Kim S.B."/>
            <person name="Lee H.Y."/>
            <person name="Kim S.Y."/>
            <person name="Kim M.S."/>
            <person name="Kang B.C."/>
            <person name="Jo Y.D."/>
            <person name="Yang H.B."/>
            <person name="Jeong H.J."/>
            <person name="Kang W.H."/>
            <person name="Kwon J.K."/>
            <person name="Shin C."/>
            <person name="Lim J.Y."/>
            <person name="Park J.H."/>
            <person name="Huh J.H."/>
            <person name="Kim J.S."/>
            <person name="Kim B.D."/>
            <person name="Cohen O."/>
            <person name="Paran I."/>
            <person name="Suh M.C."/>
            <person name="Lee S.B."/>
            <person name="Kim Y.K."/>
            <person name="Shin Y."/>
            <person name="Noh S.J."/>
            <person name="Park J."/>
            <person name="Seo Y.S."/>
            <person name="Kwon S.Y."/>
            <person name="Kim H.A."/>
            <person name="Park J.M."/>
            <person name="Kim H.J."/>
            <person name="Choi S.B."/>
            <person name="Bosland P.W."/>
            <person name="Reeves G."/>
            <person name="Jo S.H."/>
            <person name="Lee B.W."/>
            <person name="Cho H.T."/>
            <person name="Choi H.S."/>
            <person name="Lee M.S."/>
            <person name="Yu Y."/>
            <person name="Do Choi Y."/>
            <person name="Park B.S."/>
            <person name="van Deynze A."/>
            <person name="Ashrafi H."/>
            <person name="Hill T."/>
            <person name="Kim W.T."/>
            <person name="Pai H.S."/>
            <person name="Ahn H.K."/>
            <person name="Yeam I."/>
            <person name="Giovannoni J.J."/>
            <person name="Rose J.K."/>
            <person name="Sorensen I."/>
            <person name="Lee S.J."/>
            <person name="Kim R.W."/>
            <person name="Choi I.Y."/>
            <person name="Choi B.S."/>
            <person name="Lim J.S."/>
            <person name="Lee Y.H."/>
            <person name="Choi D."/>
        </authorList>
    </citation>
    <scope>NUCLEOTIDE SEQUENCE [LARGE SCALE GENOMIC DNA]</scope>
    <source>
        <strain evidence="2">cv. CM334</strain>
    </source>
</reference>
<accession>A0A2G2YJF1</accession>
<organism evidence="1 2">
    <name type="scientific">Capsicum annuum</name>
    <name type="common">Capsicum pepper</name>
    <dbReference type="NCBI Taxonomy" id="4072"/>
    <lineage>
        <taxon>Eukaryota</taxon>
        <taxon>Viridiplantae</taxon>
        <taxon>Streptophyta</taxon>
        <taxon>Embryophyta</taxon>
        <taxon>Tracheophyta</taxon>
        <taxon>Spermatophyta</taxon>
        <taxon>Magnoliopsida</taxon>
        <taxon>eudicotyledons</taxon>
        <taxon>Gunneridae</taxon>
        <taxon>Pentapetalae</taxon>
        <taxon>asterids</taxon>
        <taxon>lamiids</taxon>
        <taxon>Solanales</taxon>
        <taxon>Solanaceae</taxon>
        <taxon>Solanoideae</taxon>
        <taxon>Capsiceae</taxon>
        <taxon>Capsicum</taxon>
    </lineage>
</organism>
<evidence type="ECO:0008006" key="3">
    <source>
        <dbReference type="Google" id="ProtNLM"/>
    </source>
</evidence>
<gene>
    <name evidence="1" type="ORF">T459_24971</name>
</gene>
<dbReference type="Gene3D" id="3.30.300.30">
    <property type="match status" value="1"/>
</dbReference>
<dbReference type="Gramene" id="PHT69867">
    <property type="protein sequence ID" value="PHT69867"/>
    <property type="gene ID" value="T459_24971"/>
</dbReference>
<dbReference type="EMBL" id="AYRZ02000010">
    <property type="protein sequence ID" value="PHT69867.1"/>
    <property type="molecule type" value="Genomic_DNA"/>
</dbReference>
<reference evidence="1 2" key="2">
    <citation type="journal article" date="2017" name="Genome Biol.">
        <title>New reference genome sequences of hot pepper reveal the massive evolution of plant disease-resistance genes by retroduplication.</title>
        <authorList>
            <person name="Kim S."/>
            <person name="Park J."/>
            <person name="Yeom S.I."/>
            <person name="Kim Y.M."/>
            <person name="Seo E."/>
            <person name="Kim K.T."/>
            <person name="Kim M.S."/>
            <person name="Lee J.M."/>
            <person name="Cheong K."/>
            <person name="Shin H.S."/>
            <person name="Kim S.B."/>
            <person name="Han K."/>
            <person name="Lee J."/>
            <person name="Park M."/>
            <person name="Lee H.A."/>
            <person name="Lee H.Y."/>
            <person name="Lee Y."/>
            <person name="Oh S."/>
            <person name="Lee J.H."/>
            <person name="Choi E."/>
            <person name="Choi E."/>
            <person name="Lee S.E."/>
            <person name="Jeon J."/>
            <person name="Kim H."/>
            <person name="Choi G."/>
            <person name="Song H."/>
            <person name="Lee J."/>
            <person name="Lee S.C."/>
            <person name="Kwon J.K."/>
            <person name="Lee H.Y."/>
            <person name="Koo N."/>
            <person name="Hong Y."/>
            <person name="Kim R.W."/>
            <person name="Kang W.H."/>
            <person name="Huh J.H."/>
            <person name="Kang B.C."/>
            <person name="Yang T.J."/>
            <person name="Lee Y.H."/>
            <person name="Bennetzen J.L."/>
            <person name="Choi D."/>
        </authorList>
    </citation>
    <scope>NUCLEOTIDE SEQUENCE [LARGE SCALE GENOMIC DNA]</scope>
    <source>
        <strain evidence="2">cv. CM334</strain>
    </source>
</reference>
<name>A0A2G2YJF1_CAPAN</name>
<dbReference type="SUPFAM" id="SSF56801">
    <property type="entry name" value="Acetyl-CoA synthetase-like"/>
    <property type="match status" value="1"/>
</dbReference>
<dbReference type="STRING" id="4072.A0A2G2YJF1"/>
<dbReference type="InterPro" id="IPR045851">
    <property type="entry name" value="AMP-bd_C_sf"/>
</dbReference>
<sequence length="122" mass="13364">MARTGRLIGAWRIVDNHKWLLYSFMARLIPSDAIAIFTHDDGLGFSGAIGVEKIGVVPSGSPGTGYRLAVTSPSSFSRFNVAKVIFYKRIKKIFFVDAIPKSPSGKILRKDLKARLAVGLLK</sequence>
<evidence type="ECO:0000313" key="1">
    <source>
        <dbReference type="EMBL" id="PHT69867.1"/>
    </source>
</evidence>
<proteinExistence type="predicted"/>
<keyword evidence="2" id="KW-1185">Reference proteome</keyword>
<comment type="caution">
    <text evidence="1">The sequence shown here is derived from an EMBL/GenBank/DDBJ whole genome shotgun (WGS) entry which is preliminary data.</text>
</comment>
<dbReference type="AlphaFoldDB" id="A0A2G2YJF1"/>
<dbReference type="Proteomes" id="UP000222542">
    <property type="component" value="Unassembled WGS sequence"/>
</dbReference>
<protein>
    <recommendedName>
        <fullName evidence="3">AMP-binding enzyme C-terminal domain-containing protein</fullName>
    </recommendedName>
</protein>
<evidence type="ECO:0000313" key="2">
    <source>
        <dbReference type="Proteomes" id="UP000222542"/>
    </source>
</evidence>